<protein>
    <submittedName>
        <fullName evidence="1">Uncharacterized protein</fullName>
    </submittedName>
</protein>
<dbReference type="OrthoDB" id="3910572at2"/>
<reference evidence="1 2" key="1">
    <citation type="submission" date="2016-09" db="EMBL/GenBank/DDBJ databases">
        <title>Genomic analysis reveals versatility of anaerobic energy metabolism of Geosporobacter ferrireducens IRF9 of phylum Firmicutes.</title>
        <authorList>
            <person name="Kim S.-J."/>
        </authorList>
    </citation>
    <scope>NUCLEOTIDE SEQUENCE [LARGE SCALE GENOMIC DNA]</scope>
    <source>
        <strain evidence="1 2">IRF9</strain>
    </source>
</reference>
<dbReference type="AlphaFoldDB" id="A0A1D8GLW0"/>
<gene>
    <name evidence="1" type="ORF">Gferi_21620</name>
</gene>
<evidence type="ECO:0000313" key="1">
    <source>
        <dbReference type="EMBL" id="AOT71904.1"/>
    </source>
</evidence>
<proteinExistence type="predicted"/>
<keyword evidence="2" id="KW-1185">Reference proteome</keyword>
<organism evidence="1 2">
    <name type="scientific">Geosporobacter ferrireducens</name>
    <dbReference type="NCBI Taxonomy" id="1424294"/>
    <lineage>
        <taxon>Bacteria</taxon>
        <taxon>Bacillati</taxon>
        <taxon>Bacillota</taxon>
        <taxon>Clostridia</taxon>
        <taxon>Peptostreptococcales</taxon>
        <taxon>Thermotaleaceae</taxon>
        <taxon>Geosporobacter</taxon>
    </lineage>
</organism>
<dbReference type="RefSeq" id="WP_069980214.1">
    <property type="nucleotide sequence ID" value="NZ_CP017269.1"/>
</dbReference>
<accession>A0A1D8GLW0</accession>
<sequence>MDYIEWNELIAQHFFNNSNAGREVVLYVTDELINELGKGHRADVEDFIEAVKSGPSWAYEKELCLKANHALERSVRDYCRDKYPLYLAYLAFFVLAVDTEGDFSEIAYYPKLNTRLGDFERKNAPSRFHLIEKLWYDLQEWSMKIKKEELGRFTIKPLGRWCHVGLPLSQTLLTSEERVKLSVFFAEYAFDSSSPPSSIILSNAICKSNIFKNRTKKLIESNKKEHKHLRNALLDFIQEELKEWNGLSCDDGEKFNSDRESWINNFLRLCIEIDNLAMIIKFTARFKAKYEFPEEELQFVSKRNGVMWTCKESSRSWSRPIMGSFGKKSDDASILDWKGGEEFIDMEFRWKLKLKPSLVRVFESGALERINGWIEANKVEPNKEYLILYHETCDSRILAWAKKSCADYKVLSVSGLPNGWIILKAREILKSHPDFEELKFSSGCTLGLKDGIKSGRGNRYFRFAAPKICIDGAVGNEIIRINGTIIERNEENLYLITNTFEADNTFKIELIAENMCIATRTIILEEPRIHHQFMAPYRDKFGIINNKYMTDNEFSISGVNIRNISPKIEKLFVGQLPTYLSHTIIFLGRHAGQIAEWPKDRLPNDWEAVWAVYKVGRDKWKAFFVGKDIEQCSISEQNRTNPKWKKWKKVFINMYVEPSNIKRIRQLWMEYKRGAKSV</sequence>
<dbReference type="Proteomes" id="UP000095743">
    <property type="component" value="Chromosome"/>
</dbReference>
<dbReference type="EMBL" id="CP017269">
    <property type="protein sequence ID" value="AOT71904.1"/>
    <property type="molecule type" value="Genomic_DNA"/>
</dbReference>
<dbReference type="KEGG" id="gfe:Gferi_21620"/>
<evidence type="ECO:0000313" key="2">
    <source>
        <dbReference type="Proteomes" id="UP000095743"/>
    </source>
</evidence>
<name>A0A1D8GLW0_9FIRM</name>
<dbReference type="STRING" id="1424294.Gferi_21620"/>